<keyword evidence="2" id="KW-1185">Reference proteome</keyword>
<evidence type="ECO:0000256" key="1">
    <source>
        <dbReference type="SAM" id="MobiDB-lite"/>
    </source>
</evidence>
<name>A0A7I4Z6C6_HAECO</name>
<protein>
    <submittedName>
        <fullName evidence="3">PLAC8 family protein</fullName>
    </submittedName>
</protein>
<proteinExistence type="predicted"/>
<dbReference type="Proteomes" id="UP000025227">
    <property type="component" value="Unplaced"/>
</dbReference>
<reference evidence="3" key="1">
    <citation type="submission" date="2020-12" db="UniProtKB">
        <authorList>
            <consortium name="WormBaseParasite"/>
        </authorList>
    </citation>
    <scope>IDENTIFICATION</scope>
    <source>
        <strain evidence="3">MHco3</strain>
    </source>
</reference>
<evidence type="ECO:0000313" key="2">
    <source>
        <dbReference type="Proteomes" id="UP000025227"/>
    </source>
</evidence>
<feature type="region of interest" description="Disordered" evidence="1">
    <location>
        <begin position="17"/>
        <end position="39"/>
    </location>
</feature>
<dbReference type="AlphaFoldDB" id="A0A7I4Z6C6"/>
<evidence type="ECO:0000313" key="3">
    <source>
        <dbReference type="WBParaSite" id="HCON_00188562-00001"/>
    </source>
</evidence>
<feature type="compositionally biased region" description="Basic and acidic residues" evidence="1">
    <location>
        <begin position="17"/>
        <end position="27"/>
    </location>
</feature>
<accession>A0A7I4Z6C6</accession>
<sequence length="63" mass="6984">FCCVPCSIDDVVRKQRANGEKPNRDTRPTTTTDCIRRNRTTTASSTVNTIFHSSYSGDAEMNG</sequence>
<organism evidence="2 3">
    <name type="scientific">Haemonchus contortus</name>
    <name type="common">Barber pole worm</name>
    <dbReference type="NCBI Taxonomy" id="6289"/>
    <lineage>
        <taxon>Eukaryota</taxon>
        <taxon>Metazoa</taxon>
        <taxon>Ecdysozoa</taxon>
        <taxon>Nematoda</taxon>
        <taxon>Chromadorea</taxon>
        <taxon>Rhabditida</taxon>
        <taxon>Rhabditina</taxon>
        <taxon>Rhabditomorpha</taxon>
        <taxon>Strongyloidea</taxon>
        <taxon>Trichostrongylidae</taxon>
        <taxon>Haemonchus</taxon>
    </lineage>
</organism>
<dbReference type="WBParaSite" id="HCON_00188562-00001">
    <property type="protein sequence ID" value="HCON_00188562-00001"/>
    <property type="gene ID" value="HCON_00188562"/>
</dbReference>